<sequence>MTKSRWGGARPPATKGGLRGRIGRGAARARDWADDKTGRRASTGWAAARNPKNATFRDRRRAATAALRGKGAGRVAATGVGLIAAAFASLASLFSSLFKRRADGDEAEDAAATTAADGYTLGEPVPGNPGANYADPGDTRPGFVDRAGLPPDHPGYTTGHYDANVDPRTWEQRVAADHVRTSNSATTGGTMTGLPAAIDAHQMATNMARYAPADAWAVVAESRQWNDVATQVATAVKCYADRLEAERFPLNQAINEKLYELAQAILATRSIADEIPALLHRAHQDDIARRESTRGDETKWNV</sequence>
<accession>A0ABW2KNJ7</accession>
<evidence type="ECO:0000313" key="3">
    <source>
        <dbReference type="EMBL" id="MFC7330846.1"/>
    </source>
</evidence>
<protein>
    <submittedName>
        <fullName evidence="3">Uncharacterized protein</fullName>
    </submittedName>
</protein>
<evidence type="ECO:0000313" key="4">
    <source>
        <dbReference type="Proteomes" id="UP001596540"/>
    </source>
</evidence>
<keyword evidence="2" id="KW-0812">Transmembrane</keyword>
<keyword evidence="4" id="KW-1185">Reference proteome</keyword>
<dbReference type="Proteomes" id="UP001596540">
    <property type="component" value="Unassembled WGS sequence"/>
</dbReference>
<keyword evidence="2" id="KW-1133">Transmembrane helix</keyword>
<dbReference type="RefSeq" id="WP_379873485.1">
    <property type="nucleotide sequence ID" value="NZ_JBHTBH010000014.1"/>
</dbReference>
<reference evidence="4" key="1">
    <citation type="journal article" date="2019" name="Int. J. Syst. Evol. Microbiol.">
        <title>The Global Catalogue of Microorganisms (GCM) 10K type strain sequencing project: providing services to taxonomists for standard genome sequencing and annotation.</title>
        <authorList>
            <consortium name="The Broad Institute Genomics Platform"/>
            <consortium name="The Broad Institute Genome Sequencing Center for Infectious Disease"/>
            <person name="Wu L."/>
            <person name="Ma J."/>
        </authorList>
    </citation>
    <scope>NUCLEOTIDE SEQUENCE [LARGE SCALE GENOMIC DNA]</scope>
    <source>
        <strain evidence="4">CGMCC 4.7382</strain>
    </source>
</reference>
<dbReference type="EMBL" id="JBHTBH010000014">
    <property type="protein sequence ID" value="MFC7330846.1"/>
    <property type="molecule type" value="Genomic_DNA"/>
</dbReference>
<keyword evidence="2" id="KW-0472">Membrane</keyword>
<organism evidence="3 4">
    <name type="scientific">Marinactinospora rubrisoli</name>
    <dbReference type="NCBI Taxonomy" id="2715399"/>
    <lineage>
        <taxon>Bacteria</taxon>
        <taxon>Bacillati</taxon>
        <taxon>Actinomycetota</taxon>
        <taxon>Actinomycetes</taxon>
        <taxon>Streptosporangiales</taxon>
        <taxon>Nocardiopsidaceae</taxon>
        <taxon>Marinactinospora</taxon>
    </lineage>
</organism>
<feature type="transmembrane region" description="Helical" evidence="2">
    <location>
        <begin position="75"/>
        <end position="98"/>
    </location>
</feature>
<gene>
    <name evidence="3" type="ORF">ACFQRF_24225</name>
</gene>
<feature type="compositionally biased region" description="Basic and acidic residues" evidence="1">
    <location>
        <begin position="28"/>
        <end position="38"/>
    </location>
</feature>
<feature type="region of interest" description="Disordered" evidence="1">
    <location>
        <begin position="109"/>
        <end position="164"/>
    </location>
</feature>
<proteinExistence type="predicted"/>
<evidence type="ECO:0000256" key="2">
    <source>
        <dbReference type="SAM" id="Phobius"/>
    </source>
</evidence>
<feature type="region of interest" description="Disordered" evidence="1">
    <location>
        <begin position="1"/>
        <end position="47"/>
    </location>
</feature>
<evidence type="ECO:0000256" key="1">
    <source>
        <dbReference type="SAM" id="MobiDB-lite"/>
    </source>
</evidence>
<name>A0ABW2KNJ7_9ACTN</name>
<comment type="caution">
    <text evidence="3">The sequence shown here is derived from an EMBL/GenBank/DDBJ whole genome shotgun (WGS) entry which is preliminary data.</text>
</comment>